<accession>A0A3B0XSU0</accession>
<keyword evidence="1" id="KW-1133">Transmembrane helix</keyword>
<protein>
    <recommendedName>
        <fullName evidence="3">DUF4367 domain-containing protein</fullName>
    </recommendedName>
</protein>
<gene>
    <name evidence="2" type="ORF">MNBD_GAMMA08-1764</name>
</gene>
<evidence type="ECO:0000256" key="1">
    <source>
        <dbReference type="SAM" id="Phobius"/>
    </source>
</evidence>
<name>A0A3B0XSU0_9ZZZZ</name>
<keyword evidence="1" id="KW-0812">Transmembrane</keyword>
<dbReference type="EMBL" id="UOFH01000405">
    <property type="protein sequence ID" value="VAW67750.1"/>
    <property type="molecule type" value="Genomic_DNA"/>
</dbReference>
<feature type="transmembrane region" description="Helical" evidence="1">
    <location>
        <begin position="51"/>
        <end position="72"/>
    </location>
</feature>
<dbReference type="AlphaFoldDB" id="A0A3B0XSU0"/>
<evidence type="ECO:0000313" key="2">
    <source>
        <dbReference type="EMBL" id="VAW67750.1"/>
    </source>
</evidence>
<keyword evidence="1" id="KW-0472">Membrane</keyword>
<sequence length="205" mass="23204">MSHKKQQPIKQALKIFYANQSLSNQQVAKLQKILQQDETVPANNKRKTLGVLKWMGAMAASLLMVVALMTYLQTPALITSAYADIYKDANLNNGMQASMRQWLTANKIADVPALFPVKMSKFCRLAGLVTTHLRIAGKQQGEMNVFFHHGDAELSWRNQSGKVDDMNWRLLKVRDDLTLIVLYTHDMREKSVNTILQAMLSELQA</sequence>
<organism evidence="2">
    <name type="scientific">hydrothermal vent metagenome</name>
    <dbReference type="NCBI Taxonomy" id="652676"/>
    <lineage>
        <taxon>unclassified sequences</taxon>
        <taxon>metagenomes</taxon>
        <taxon>ecological metagenomes</taxon>
    </lineage>
</organism>
<evidence type="ECO:0008006" key="3">
    <source>
        <dbReference type="Google" id="ProtNLM"/>
    </source>
</evidence>
<reference evidence="2" key="1">
    <citation type="submission" date="2018-06" db="EMBL/GenBank/DDBJ databases">
        <authorList>
            <person name="Zhirakovskaya E."/>
        </authorList>
    </citation>
    <scope>NUCLEOTIDE SEQUENCE</scope>
</reference>
<proteinExistence type="predicted"/>